<dbReference type="Gene3D" id="1.20.120.1630">
    <property type="match status" value="1"/>
</dbReference>
<evidence type="ECO:0000256" key="5">
    <source>
        <dbReference type="SAM" id="Phobius"/>
    </source>
</evidence>
<dbReference type="InterPro" id="IPR009915">
    <property type="entry name" value="NnrU_dom"/>
</dbReference>
<organism evidence="7 8">
    <name type="scientific">Acidomonas methanolica NBRC 104435</name>
    <dbReference type="NCBI Taxonomy" id="1231351"/>
    <lineage>
        <taxon>Bacteria</taxon>
        <taxon>Pseudomonadati</taxon>
        <taxon>Pseudomonadota</taxon>
        <taxon>Alphaproteobacteria</taxon>
        <taxon>Acetobacterales</taxon>
        <taxon>Acetobacteraceae</taxon>
        <taxon>Acidomonas</taxon>
    </lineage>
</organism>
<evidence type="ECO:0000256" key="4">
    <source>
        <dbReference type="ARBA" id="ARBA00023136"/>
    </source>
</evidence>
<accession>A0A023D8I7</accession>
<keyword evidence="2 5" id="KW-0812">Transmembrane</keyword>
<protein>
    <recommendedName>
        <fullName evidence="6">NnrU domain-containing protein</fullName>
    </recommendedName>
</protein>
<keyword evidence="3 5" id="KW-1133">Transmembrane helix</keyword>
<evidence type="ECO:0000259" key="6">
    <source>
        <dbReference type="Pfam" id="PF07298"/>
    </source>
</evidence>
<evidence type="ECO:0000256" key="3">
    <source>
        <dbReference type="ARBA" id="ARBA00022989"/>
    </source>
</evidence>
<evidence type="ECO:0000256" key="1">
    <source>
        <dbReference type="ARBA" id="ARBA00004141"/>
    </source>
</evidence>
<feature type="domain" description="NnrU" evidence="6">
    <location>
        <begin position="8"/>
        <end position="223"/>
    </location>
</feature>
<dbReference type="EMBL" id="BAND01000138">
    <property type="protein sequence ID" value="GAJ30482.1"/>
    <property type="molecule type" value="Genomic_DNA"/>
</dbReference>
<sequence>MRDGSVLLLVAAIAFVATHLALSHPLRRMLVGWMGEAAFAGLYSTIAAITLGTMIWTFMRAPTTPPVWPVGNGLWAMATVMMLGASILLMGSLIRNPALPGAGGSAATMQAHGVFAITRHPMMWSFALWGTSHILILPITRNIILSGAIVFLSLVGSFLQDRKKTRLDPAGWAAWKSRTSYLPFAAIVQGKARFGQFGAYSLLGGLVLWIVASWAHIPLSGIPAGIWRWLT</sequence>
<evidence type="ECO:0000313" key="7">
    <source>
        <dbReference type="EMBL" id="GAJ30482.1"/>
    </source>
</evidence>
<dbReference type="OrthoDB" id="5293641at2"/>
<reference evidence="7 8" key="2">
    <citation type="journal article" date="2014" name="FEMS Microbiol. Lett.">
        <title>Draft genomic DNA sequence of the facultatively methylotrophic bacterium Acidomonas methanolica type strain MB58.</title>
        <authorList>
            <person name="Higashiura N."/>
            <person name="Hadano H."/>
            <person name="Hirakawa H."/>
            <person name="Matsutani M."/>
            <person name="Takabe S."/>
            <person name="Matsushita K."/>
            <person name="Azuma Y."/>
        </authorList>
    </citation>
    <scope>NUCLEOTIDE SEQUENCE [LARGE SCALE GENOMIC DNA]</scope>
    <source>
        <strain evidence="7 8">MB58</strain>
    </source>
</reference>
<dbReference type="Proteomes" id="UP000019760">
    <property type="component" value="Unassembled WGS sequence"/>
</dbReference>
<dbReference type="GO" id="GO:0016020">
    <property type="term" value="C:membrane"/>
    <property type="evidence" value="ECO:0007669"/>
    <property type="project" value="UniProtKB-SubCell"/>
</dbReference>
<evidence type="ECO:0000313" key="8">
    <source>
        <dbReference type="Proteomes" id="UP000019760"/>
    </source>
</evidence>
<comment type="caution">
    <text evidence="7">The sequence shown here is derived from an EMBL/GenBank/DDBJ whole genome shotgun (WGS) entry which is preliminary data.</text>
</comment>
<keyword evidence="8" id="KW-1185">Reference proteome</keyword>
<reference evidence="8" key="1">
    <citation type="journal article" date="2014" name="FEMS Microbiol. Lett.">
        <title>Draft Genomic DNA Sequence of the Facultatively Methylotrophic Bacterium Acidomonas methanolica type strain MB58.</title>
        <authorList>
            <person name="Higashiura N."/>
            <person name="Hadano H."/>
            <person name="Hirakawa H."/>
            <person name="Matsutani M."/>
            <person name="Takabe S."/>
            <person name="Matsushita K."/>
            <person name="Azuma Y."/>
        </authorList>
    </citation>
    <scope>NUCLEOTIDE SEQUENCE [LARGE SCALE GENOMIC DNA]</scope>
    <source>
        <strain evidence="8">MB58</strain>
    </source>
</reference>
<name>A0A023D8I7_ACIMT</name>
<feature type="transmembrane region" description="Helical" evidence="5">
    <location>
        <begin position="39"/>
        <end position="61"/>
    </location>
</feature>
<dbReference type="AlphaFoldDB" id="A0A023D8I7"/>
<proteinExistence type="predicted"/>
<feature type="transmembrane region" description="Helical" evidence="5">
    <location>
        <begin position="134"/>
        <end position="159"/>
    </location>
</feature>
<evidence type="ECO:0000256" key="2">
    <source>
        <dbReference type="ARBA" id="ARBA00022692"/>
    </source>
</evidence>
<feature type="transmembrane region" description="Helical" evidence="5">
    <location>
        <begin position="197"/>
        <end position="217"/>
    </location>
</feature>
<dbReference type="Pfam" id="PF07298">
    <property type="entry name" value="NnrU"/>
    <property type="match status" value="1"/>
</dbReference>
<feature type="transmembrane region" description="Helical" evidence="5">
    <location>
        <begin position="73"/>
        <end position="94"/>
    </location>
</feature>
<gene>
    <name evidence="7" type="ORF">Amme_139_019</name>
</gene>
<comment type="subcellular location">
    <subcellularLocation>
        <location evidence="1">Membrane</location>
        <topology evidence="1">Multi-pass membrane protein</topology>
    </subcellularLocation>
</comment>
<dbReference type="RefSeq" id="WP_042061595.1">
    <property type="nucleotide sequence ID" value="NZ_BAND01000138.1"/>
</dbReference>
<keyword evidence="4 5" id="KW-0472">Membrane</keyword>